<evidence type="ECO:0000313" key="1">
    <source>
        <dbReference type="EMBL" id="GJD13441.1"/>
    </source>
</evidence>
<organism evidence="3 4">
    <name type="scientific">Bifidobacterium adolescentis</name>
    <dbReference type="NCBI Taxonomy" id="1680"/>
    <lineage>
        <taxon>Bacteria</taxon>
        <taxon>Bacillati</taxon>
        <taxon>Actinomycetota</taxon>
        <taxon>Actinomycetes</taxon>
        <taxon>Bifidobacteriales</taxon>
        <taxon>Bifidobacteriaceae</taxon>
        <taxon>Bifidobacterium</taxon>
    </lineage>
</organism>
<reference evidence="2 5" key="2">
    <citation type="submission" date="2019-12" db="EMBL/GenBank/DDBJ databases">
        <title>Draft Genome Sequence of Bifidobacterium adolescentis ZJ2.</title>
        <authorList>
            <person name="Jin Z."/>
        </authorList>
    </citation>
    <scope>NUCLEOTIDE SEQUENCE [LARGE SCALE GENOMIC DNA]</scope>
    <source>
        <strain evidence="2 5">ZJ2</strain>
    </source>
</reference>
<evidence type="ECO:0000313" key="4">
    <source>
        <dbReference type="Proteomes" id="UP000285262"/>
    </source>
</evidence>
<gene>
    <name evidence="1" type="ORF">BIFAD42_04250</name>
    <name evidence="3" type="ORF">DW072_07090</name>
    <name evidence="2" type="ORF">F3K97_07295</name>
</gene>
<dbReference type="AlphaFoldDB" id="A0A173XME9"/>
<protein>
    <submittedName>
        <fullName evidence="3">XRE family transcriptional regulator</fullName>
    </submittedName>
</protein>
<dbReference type="SUPFAM" id="SSF47413">
    <property type="entry name" value="lambda repressor-like DNA-binding domains"/>
    <property type="match status" value="1"/>
</dbReference>
<reference evidence="1" key="3">
    <citation type="submission" date="2021-08" db="EMBL/GenBank/DDBJ databases">
        <title>Draft genome sequence of the GABA producer Bifidobacterium adolescentis 4-2, isolated from healthy human feces.</title>
        <authorList>
            <person name="Altaib H."/>
            <person name="Niwa R."/>
            <person name="Abe M."/>
            <person name="Suzuki T."/>
        </authorList>
    </citation>
    <scope>NUCLEOTIDE SEQUENCE</scope>
    <source>
        <strain evidence="1">4-2</strain>
    </source>
</reference>
<reference evidence="3 4" key="1">
    <citation type="submission" date="2018-08" db="EMBL/GenBank/DDBJ databases">
        <title>A genome reference for cultivated species of the human gut microbiota.</title>
        <authorList>
            <person name="Zou Y."/>
            <person name="Xue W."/>
            <person name="Luo G."/>
        </authorList>
    </citation>
    <scope>NUCLEOTIDE SEQUENCE [LARGE SCALE GENOMIC DNA]</scope>
    <source>
        <strain evidence="3 4">AF45-19</strain>
    </source>
</reference>
<sequence length="72" mass="8340">MADAMKKWLRRECISYRRLAKEMNQSPGGISNKVNGHTPWSLNDLLWLKEHYGLSYEFVIDGAPQCQKEEVA</sequence>
<dbReference type="EMBL" id="BPPZ01000002">
    <property type="protein sequence ID" value="GJD13441.1"/>
    <property type="molecule type" value="Genomic_DNA"/>
</dbReference>
<evidence type="ECO:0000313" key="2">
    <source>
        <dbReference type="EMBL" id="QHB63064.1"/>
    </source>
</evidence>
<dbReference type="EMBL" id="CP047129">
    <property type="protein sequence ID" value="QHB63064.1"/>
    <property type="molecule type" value="Genomic_DNA"/>
</dbReference>
<accession>A0A173XME9</accession>
<dbReference type="EMBL" id="QRNG01000012">
    <property type="protein sequence ID" value="RHK25068.1"/>
    <property type="molecule type" value="Genomic_DNA"/>
</dbReference>
<dbReference type="GO" id="GO:0003677">
    <property type="term" value="F:DNA binding"/>
    <property type="evidence" value="ECO:0007669"/>
    <property type="project" value="InterPro"/>
</dbReference>
<dbReference type="Proteomes" id="UP000464884">
    <property type="component" value="Chromosome"/>
</dbReference>
<evidence type="ECO:0000313" key="3">
    <source>
        <dbReference type="EMBL" id="RHK25068.1"/>
    </source>
</evidence>
<name>A0A173XME9_BIFAD</name>
<dbReference type="RefSeq" id="WP_055308858.1">
    <property type="nucleotide sequence ID" value="NZ_AP031418.1"/>
</dbReference>
<dbReference type="InterPro" id="IPR010982">
    <property type="entry name" value="Lambda_DNA-bd_dom_sf"/>
</dbReference>
<dbReference type="Proteomes" id="UP000285262">
    <property type="component" value="Unassembled WGS sequence"/>
</dbReference>
<proteinExistence type="predicted"/>
<dbReference type="Proteomes" id="UP000886943">
    <property type="component" value="Unassembled WGS sequence"/>
</dbReference>
<evidence type="ECO:0000313" key="5">
    <source>
        <dbReference type="Proteomes" id="UP000464884"/>
    </source>
</evidence>